<proteinExistence type="predicted"/>
<evidence type="ECO:0000313" key="2">
    <source>
        <dbReference type="EMBL" id="PNI45899.1"/>
    </source>
</evidence>
<feature type="region of interest" description="Disordered" evidence="1">
    <location>
        <begin position="1"/>
        <end position="24"/>
    </location>
</feature>
<protein>
    <submittedName>
        <fullName evidence="2">BANP isoform 8</fullName>
    </submittedName>
</protein>
<dbReference type="Proteomes" id="UP000236370">
    <property type="component" value="Unassembled WGS sequence"/>
</dbReference>
<gene>
    <name evidence="2" type="ORF">CK820_G0029515</name>
</gene>
<dbReference type="EMBL" id="NBAG03000295">
    <property type="protein sequence ID" value="PNI45899.1"/>
    <property type="molecule type" value="Genomic_DNA"/>
</dbReference>
<feature type="non-terminal residue" evidence="2">
    <location>
        <position position="56"/>
    </location>
</feature>
<name>A0A2J8LF59_PANTR</name>
<comment type="caution">
    <text evidence="2">The sequence shown here is derived from an EMBL/GenBank/DDBJ whole genome shotgun (WGS) entry which is preliminary data.</text>
</comment>
<organism evidence="2 3">
    <name type="scientific">Pan troglodytes</name>
    <name type="common">Chimpanzee</name>
    <dbReference type="NCBI Taxonomy" id="9598"/>
    <lineage>
        <taxon>Eukaryota</taxon>
        <taxon>Metazoa</taxon>
        <taxon>Chordata</taxon>
        <taxon>Craniata</taxon>
        <taxon>Vertebrata</taxon>
        <taxon>Euteleostomi</taxon>
        <taxon>Mammalia</taxon>
        <taxon>Eutheria</taxon>
        <taxon>Euarchontoglires</taxon>
        <taxon>Primates</taxon>
        <taxon>Haplorrhini</taxon>
        <taxon>Catarrhini</taxon>
        <taxon>Hominidae</taxon>
        <taxon>Pan</taxon>
    </lineage>
</organism>
<evidence type="ECO:0000256" key="1">
    <source>
        <dbReference type="SAM" id="MobiDB-lite"/>
    </source>
</evidence>
<evidence type="ECO:0000313" key="3">
    <source>
        <dbReference type="Proteomes" id="UP000236370"/>
    </source>
</evidence>
<dbReference type="AlphaFoldDB" id="A0A2J8LF59"/>
<reference evidence="2 3" key="1">
    <citation type="submission" date="2017-12" db="EMBL/GenBank/DDBJ databases">
        <title>High-resolution comparative analysis of great ape genomes.</title>
        <authorList>
            <person name="Pollen A."/>
            <person name="Hastie A."/>
            <person name="Hormozdiari F."/>
            <person name="Dougherty M."/>
            <person name="Liu R."/>
            <person name="Chaisson M."/>
            <person name="Hoppe E."/>
            <person name="Hill C."/>
            <person name="Pang A."/>
            <person name="Hillier L."/>
            <person name="Baker C."/>
            <person name="Armstrong J."/>
            <person name="Shendure J."/>
            <person name="Paten B."/>
            <person name="Wilson R."/>
            <person name="Chao H."/>
            <person name="Schneider V."/>
            <person name="Ventura M."/>
            <person name="Kronenberg Z."/>
            <person name="Murali S."/>
            <person name="Gordon D."/>
            <person name="Cantsilieris S."/>
            <person name="Munson K."/>
            <person name="Nelson B."/>
            <person name="Raja A."/>
            <person name="Underwood J."/>
            <person name="Diekhans M."/>
            <person name="Fiddes I."/>
            <person name="Haussler D."/>
            <person name="Eichler E."/>
        </authorList>
    </citation>
    <scope>NUCLEOTIDE SEQUENCE [LARGE SCALE GENOMIC DNA]</scope>
    <source>
        <strain evidence="2">Yerkes chimp pedigree #C0471</strain>
    </source>
</reference>
<accession>A0A2J8LF59</accession>
<sequence length="56" mass="6300">MRSLPVRSHEAEGRAVCCTQGTPAPQPLSSWDYPVVLENHVVTDEDEPALKRQRLE</sequence>